<keyword evidence="1" id="KW-1133">Transmembrane helix</keyword>
<accession>K0XEQ5</accession>
<keyword evidence="1" id="KW-0472">Membrane</keyword>
<comment type="caution">
    <text evidence="2">The sequence shown here is derived from an EMBL/GenBank/DDBJ whole genome shotgun (WGS) entry which is preliminary data.</text>
</comment>
<dbReference type="GeneID" id="77847874"/>
<dbReference type="Proteomes" id="UP000006044">
    <property type="component" value="Unassembled WGS sequence"/>
</dbReference>
<dbReference type="AlphaFoldDB" id="K0XEQ5"/>
<dbReference type="RefSeq" id="WP_008861033.1">
    <property type="nucleotide sequence ID" value="NZ_CAXSNY010000002.1"/>
</dbReference>
<name>K0XEQ5_9BACT</name>
<reference evidence="2 3" key="1">
    <citation type="submission" date="2012-08" db="EMBL/GenBank/DDBJ databases">
        <title>The Genome Sequence of Barnesiella intestinihominis YIT 11860.</title>
        <authorList>
            <consortium name="The Broad Institute Genome Sequencing Platform"/>
            <person name="Earl A."/>
            <person name="Ward D."/>
            <person name="Feldgarden M."/>
            <person name="Gevers D."/>
            <person name="Morotomi M."/>
            <person name="Walker B."/>
            <person name="Young S.K."/>
            <person name="Zeng Q."/>
            <person name="Gargeya S."/>
            <person name="Fitzgerald M."/>
            <person name="Haas B."/>
            <person name="Abouelleil A."/>
            <person name="Alvarado L."/>
            <person name="Arachchi H.M."/>
            <person name="Berlin A.M."/>
            <person name="Chapman S.B."/>
            <person name="Goldberg J."/>
            <person name="Griggs A."/>
            <person name="Gujja S."/>
            <person name="Hansen M."/>
            <person name="Howarth C."/>
            <person name="Imamovic A."/>
            <person name="Larimer J."/>
            <person name="McCowen C."/>
            <person name="Montmayeur A."/>
            <person name="Murphy C."/>
            <person name="Neiman D."/>
            <person name="Pearson M."/>
            <person name="Priest M."/>
            <person name="Roberts A."/>
            <person name="Saif S."/>
            <person name="Shea T."/>
            <person name="Sisk P."/>
            <person name="Sykes S."/>
            <person name="Wortman J."/>
            <person name="Nusbaum C."/>
            <person name="Birren B."/>
        </authorList>
    </citation>
    <scope>NUCLEOTIDE SEQUENCE [LARGE SCALE GENOMIC DNA]</scope>
    <source>
        <strain evidence="2 3">YIT 11860</strain>
    </source>
</reference>
<organism evidence="2 3">
    <name type="scientific">Barnesiella intestinihominis YIT 11860</name>
    <dbReference type="NCBI Taxonomy" id="742726"/>
    <lineage>
        <taxon>Bacteria</taxon>
        <taxon>Pseudomonadati</taxon>
        <taxon>Bacteroidota</taxon>
        <taxon>Bacteroidia</taxon>
        <taxon>Bacteroidales</taxon>
        <taxon>Barnesiellaceae</taxon>
        <taxon>Barnesiella</taxon>
    </lineage>
</organism>
<dbReference type="eggNOG" id="ENOG50334KJ">
    <property type="taxonomic scope" value="Bacteria"/>
</dbReference>
<protein>
    <submittedName>
        <fullName evidence="2">Uncharacterized protein</fullName>
    </submittedName>
</protein>
<feature type="transmembrane region" description="Helical" evidence="1">
    <location>
        <begin position="7"/>
        <end position="26"/>
    </location>
</feature>
<evidence type="ECO:0000313" key="3">
    <source>
        <dbReference type="Proteomes" id="UP000006044"/>
    </source>
</evidence>
<dbReference type="STRING" id="742726.HMPREF9448_00536"/>
<keyword evidence="3" id="KW-1185">Reference proteome</keyword>
<proteinExistence type="predicted"/>
<gene>
    <name evidence="2" type="ORF">HMPREF9448_00536</name>
</gene>
<dbReference type="OrthoDB" id="1014758at2"/>
<evidence type="ECO:0000256" key="1">
    <source>
        <dbReference type="SAM" id="Phobius"/>
    </source>
</evidence>
<evidence type="ECO:0000313" key="2">
    <source>
        <dbReference type="EMBL" id="EJZ66359.1"/>
    </source>
</evidence>
<feature type="transmembrane region" description="Helical" evidence="1">
    <location>
        <begin position="63"/>
        <end position="82"/>
    </location>
</feature>
<sequence length="115" mass="13329">MNQQTRNILFMVSSIAVIIGAAMPLFMLKMPWVPYIYAFGAAGMAVCRLTFRYKGKNFRLKRLYHIETFSSLFLVASSYFMFKEDPDWIMLLTVAAVLQLYTSILIPRVSKKEEK</sequence>
<dbReference type="HOGENOM" id="CLU_157943_1_0_10"/>
<dbReference type="EMBL" id="ADLE01000001">
    <property type="protein sequence ID" value="EJZ66359.1"/>
    <property type="molecule type" value="Genomic_DNA"/>
</dbReference>
<feature type="transmembrane region" description="Helical" evidence="1">
    <location>
        <begin position="88"/>
        <end position="106"/>
    </location>
</feature>
<feature type="transmembrane region" description="Helical" evidence="1">
    <location>
        <begin position="32"/>
        <end position="51"/>
    </location>
</feature>
<keyword evidence="1" id="KW-0812">Transmembrane</keyword>